<dbReference type="InterPro" id="IPR000073">
    <property type="entry name" value="AB_hydrolase_1"/>
</dbReference>
<reference evidence="2 3" key="1">
    <citation type="submission" date="2019-07" db="EMBL/GenBank/DDBJ databases">
        <title>Analysis of the biochemical properties, biological activity and biotechnological potential of siderophores and biosurfactants produced by Antarctic psychrotolerant bacteria.</title>
        <authorList>
            <person name="Styczynski M."/>
            <person name="Krucon T."/>
            <person name="Decewicz P."/>
            <person name="Dziewit L."/>
        </authorList>
    </citation>
    <scope>NUCLEOTIDE SEQUENCE [LARGE SCALE GENOMIC DNA]</scope>
    <source>
        <strain evidence="2 3">ANT_H27</strain>
    </source>
</reference>
<dbReference type="Pfam" id="PF00561">
    <property type="entry name" value="Abhydrolase_1"/>
    <property type="match status" value="1"/>
</dbReference>
<feature type="domain" description="AB hydrolase-1" evidence="1">
    <location>
        <begin position="11"/>
        <end position="244"/>
    </location>
</feature>
<dbReference type="InterPro" id="IPR029058">
    <property type="entry name" value="AB_hydrolase_fold"/>
</dbReference>
<evidence type="ECO:0000313" key="3">
    <source>
        <dbReference type="Proteomes" id="UP000323856"/>
    </source>
</evidence>
<dbReference type="RefSeq" id="WP_149618785.1">
    <property type="nucleotide sequence ID" value="NZ_VOBL01000003.1"/>
</dbReference>
<evidence type="ECO:0000259" key="1">
    <source>
        <dbReference type="Pfam" id="PF00561"/>
    </source>
</evidence>
<dbReference type="GO" id="GO:0016787">
    <property type="term" value="F:hydrolase activity"/>
    <property type="evidence" value="ECO:0007669"/>
    <property type="project" value="UniProtKB-KW"/>
</dbReference>
<dbReference type="SUPFAM" id="SSF53474">
    <property type="entry name" value="alpha/beta-Hydrolases"/>
    <property type="match status" value="1"/>
</dbReference>
<gene>
    <name evidence="2" type="ORF">FQ154_04265</name>
</gene>
<dbReference type="AlphaFoldDB" id="A0A5B0EM30"/>
<dbReference type="EMBL" id="VOBL01000003">
    <property type="protein sequence ID" value="KAA0978971.1"/>
    <property type="molecule type" value="Genomic_DNA"/>
</dbReference>
<organism evidence="2 3">
    <name type="scientific">Paeniglutamicibacter gangotriensis</name>
    <dbReference type="NCBI Taxonomy" id="254787"/>
    <lineage>
        <taxon>Bacteria</taxon>
        <taxon>Bacillati</taxon>
        <taxon>Actinomycetota</taxon>
        <taxon>Actinomycetes</taxon>
        <taxon>Micrococcales</taxon>
        <taxon>Micrococcaceae</taxon>
        <taxon>Paeniglutamicibacter</taxon>
    </lineage>
</organism>
<sequence length="264" mass="28478">MHFLERGSGTPLVVIHGFCVDHRLLLGLDPVLAARGGWRRIYLDLPGMGRSVAGPQLRSSDAVADALASFIRDTLGSASFALLGNSYGGMLARHLAAEFGGQVLGLALLCPVAVAENSRRVLPPRSVLRQDPALLASMVPEDAEAYAEMAVIQSAENWGLFRDSVLPGLRSFDRSAIGRIAGRYALSVEPEDRHEVFSGPTLIITGRQDHVVGFADQAALAERYPDSELVILDRAGHNAHLDRPGAVAELLDAWLRRMDNPQDS</sequence>
<evidence type="ECO:0000313" key="2">
    <source>
        <dbReference type="EMBL" id="KAA0978971.1"/>
    </source>
</evidence>
<comment type="caution">
    <text evidence="2">The sequence shown here is derived from an EMBL/GenBank/DDBJ whole genome shotgun (WGS) entry which is preliminary data.</text>
</comment>
<dbReference type="PANTHER" id="PTHR43798">
    <property type="entry name" value="MONOACYLGLYCEROL LIPASE"/>
    <property type="match status" value="1"/>
</dbReference>
<proteinExistence type="predicted"/>
<dbReference type="OrthoDB" id="27092at2"/>
<dbReference type="PANTHER" id="PTHR43798:SF6">
    <property type="entry name" value="HYDROLASE, PUTATIVE (AFU_ORTHOLOGUE AFUA_4G13070)-RELATED"/>
    <property type="match status" value="1"/>
</dbReference>
<protein>
    <submittedName>
        <fullName evidence="2">Alpha/beta fold hydrolase</fullName>
    </submittedName>
</protein>
<name>A0A5B0EM30_9MICC</name>
<dbReference type="InterPro" id="IPR050266">
    <property type="entry name" value="AB_hydrolase_sf"/>
</dbReference>
<keyword evidence="2" id="KW-0378">Hydrolase</keyword>
<dbReference type="PRINTS" id="PR00111">
    <property type="entry name" value="ABHYDROLASE"/>
</dbReference>
<dbReference type="Gene3D" id="3.40.50.1820">
    <property type="entry name" value="alpha/beta hydrolase"/>
    <property type="match status" value="1"/>
</dbReference>
<accession>A0A5B0EM30</accession>
<dbReference type="Proteomes" id="UP000323856">
    <property type="component" value="Unassembled WGS sequence"/>
</dbReference>